<keyword evidence="9" id="KW-0472">Membrane</keyword>
<dbReference type="Pfam" id="PF00005">
    <property type="entry name" value="ABC_tran"/>
    <property type="match status" value="1"/>
</dbReference>
<gene>
    <name evidence="11" type="ORF">SAMN05444278_10855</name>
</gene>
<evidence type="ECO:0000259" key="10">
    <source>
        <dbReference type="PROSITE" id="PS50893"/>
    </source>
</evidence>
<keyword evidence="4" id="KW-0410">Iron transport</keyword>
<evidence type="ECO:0000313" key="12">
    <source>
        <dbReference type="Proteomes" id="UP000184462"/>
    </source>
</evidence>
<dbReference type="InterPro" id="IPR003593">
    <property type="entry name" value="AAA+_ATPase"/>
</dbReference>
<name>A0A1M4XB20_9FLAO</name>
<dbReference type="Gene3D" id="3.40.50.300">
    <property type="entry name" value="P-loop containing nucleotide triphosphate hydrolases"/>
    <property type="match status" value="1"/>
</dbReference>
<dbReference type="GO" id="GO:0005524">
    <property type="term" value="F:ATP binding"/>
    <property type="evidence" value="ECO:0007669"/>
    <property type="project" value="UniProtKB-KW"/>
</dbReference>
<dbReference type="SUPFAM" id="SSF52540">
    <property type="entry name" value="P-loop containing nucleoside triphosphate hydrolases"/>
    <property type="match status" value="1"/>
</dbReference>
<dbReference type="InterPro" id="IPR003439">
    <property type="entry name" value="ABC_transporter-like_ATP-bd"/>
</dbReference>
<evidence type="ECO:0000313" key="11">
    <source>
        <dbReference type="EMBL" id="SHE90724.1"/>
    </source>
</evidence>
<dbReference type="PANTHER" id="PTHR42771">
    <property type="entry name" value="IRON(3+)-HYDROXAMATE IMPORT ATP-BINDING PROTEIN FHUC"/>
    <property type="match status" value="1"/>
</dbReference>
<dbReference type="EMBL" id="FQTW01000008">
    <property type="protein sequence ID" value="SHE90724.1"/>
    <property type="molecule type" value="Genomic_DNA"/>
</dbReference>
<feature type="domain" description="ABC transporter" evidence="10">
    <location>
        <begin position="7"/>
        <end position="243"/>
    </location>
</feature>
<dbReference type="SMART" id="SM00382">
    <property type="entry name" value="AAA"/>
    <property type="match status" value="1"/>
</dbReference>
<evidence type="ECO:0000256" key="7">
    <source>
        <dbReference type="ARBA" id="ARBA00023004"/>
    </source>
</evidence>
<evidence type="ECO:0000256" key="5">
    <source>
        <dbReference type="ARBA" id="ARBA00022741"/>
    </source>
</evidence>
<proteinExistence type="predicted"/>
<reference evidence="11 12" key="1">
    <citation type="submission" date="2016-11" db="EMBL/GenBank/DDBJ databases">
        <authorList>
            <person name="Jaros S."/>
            <person name="Januszkiewicz K."/>
            <person name="Wedrychowicz H."/>
        </authorList>
    </citation>
    <scope>NUCLEOTIDE SEQUENCE [LARGE SCALE GENOMIC DNA]</scope>
    <source>
        <strain evidence="11 12">DSM 25661</strain>
    </source>
</reference>
<evidence type="ECO:0000256" key="2">
    <source>
        <dbReference type="ARBA" id="ARBA00022448"/>
    </source>
</evidence>
<keyword evidence="3" id="KW-1003">Cell membrane</keyword>
<dbReference type="Proteomes" id="UP000184462">
    <property type="component" value="Unassembled WGS sequence"/>
</dbReference>
<dbReference type="FunFam" id="3.40.50.300:FF:000134">
    <property type="entry name" value="Iron-enterobactin ABC transporter ATP-binding protein"/>
    <property type="match status" value="1"/>
</dbReference>
<evidence type="ECO:0000256" key="1">
    <source>
        <dbReference type="ARBA" id="ARBA00004202"/>
    </source>
</evidence>
<dbReference type="OrthoDB" id="9787851at2"/>
<evidence type="ECO:0000256" key="6">
    <source>
        <dbReference type="ARBA" id="ARBA00022840"/>
    </source>
</evidence>
<organism evidence="11 12">
    <name type="scientific">Psychroflexus salarius</name>
    <dbReference type="NCBI Taxonomy" id="1155689"/>
    <lineage>
        <taxon>Bacteria</taxon>
        <taxon>Pseudomonadati</taxon>
        <taxon>Bacteroidota</taxon>
        <taxon>Flavobacteriia</taxon>
        <taxon>Flavobacteriales</taxon>
        <taxon>Flavobacteriaceae</taxon>
        <taxon>Psychroflexus</taxon>
    </lineage>
</organism>
<dbReference type="AlphaFoldDB" id="A0A1M4XB20"/>
<dbReference type="InterPro" id="IPR027417">
    <property type="entry name" value="P-loop_NTPase"/>
</dbReference>
<accession>A0A1M4XB20</accession>
<dbReference type="GO" id="GO:0006826">
    <property type="term" value="P:iron ion transport"/>
    <property type="evidence" value="ECO:0007669"/>
    <property type="project" value="UniProtKB-KW"/>
</dbReference>
<comment type="subcellular location">
    <subcellularLocation>
        <location evidence="1">Cell membrane</location>
        <topology evidence="1">Peripheral membrane protein</topology>
    </subcellularLocation>
</comment>
<dbReference type="PROSITE" id="PS50893">
    <property type="entry name" value="ABC_TRANSPORTER_2"/>
    <property type="match status" value="1"/>
</dbReference>
<dbReference type="RefSeq" id="WP_073193435.1">
    <property type="nucleotide sequence ID" value="NZ_FQTW01000008.1"/>
</dbReference>
<evidence type="ECO:0000256" key="8">
    <source>
        <dbReference type="ARBA" id="ARBA00023065"/>
    </source>
</evidence>
<evidence type="ECO:0000256" key="4">
    <source>
        <dbReference type="ARBA" id="ARBA00022496"/>
    </source>
</evidence>
<keyword evidence="8" id="KW-0406">Ion transport</keyword>
<keyword evidence="2" id="KW-0813">Transport</keyword>
<keyword evidence="12" id="KW-1185">Reference proteome</keyword>
<dbReference type="GO" id="GO:0016887">
    <property type="term" value="F:ATP hydrolysis activity"/>
    <property type="evidence" value="ECO:0007669"/>
    <property type="project" value="InterPro"/>
</dbReference>
<dbReference type="PANTHER" id="PTHR42771:SF4">
    <property type="entry name" value="IRON(3+)-HYDROXAMATE IMPORT ATP-BINDING PROTEIN FHUC"/>
    <property type="match status" value="1"/>
</dbReference>
<dbReference type="CDD" id="cd03214">
    <property type="entry name" value="ABC_Iron-Siderophores_B12_Hemin"/>
    <property type="match status" value="1"/>
</dbReference>
<keyword evidence="6 11" id="KW-0067">ATP-binding</keyword>
<evidence type="ECO:0000256" key="3">
    <source>
        <dbReference type="ARBA" id="ARBA00022475"/>
    </source>
</evidence>
<keyword evidence="7" id="KW-0408">Iron</keyword>
<protein>
    <submittedName>
        <fullName evidence="11">Iron complex transport system ATP-binding protein</fullName>
    </submittedName>
</protein>
<evidence type="ECO:0000256" key="9">
    <source>
        <dbReference type="ARBA" id="ARBA00023136"/>
    </source>
</evidence>
<keyword evidence="5" id="KW-0547">Nucleotide-binding</keyword>
<dbReference type="STRING" id="1155689.SAMN05444278_10855"/>
<dbReference type="GO" id="GO:0005886">
    <property type="term" value="C:plasma membrane"/>
    <property type="evidence" value="ECO:0007669"/>
    <property type="project" value="UniProtKB-SubCell"/>
</dbReference>
<dbReference type="InterPro" id="IPR051535">
    <property type="entry name" value="Siderophore_ABC-ATPase"/>
</dbReference>
<sequence>MERKMILHTENLSIGYQNSAIINNINIAVNQSELIGVIGINGAGKSTLLKTISQMETAISGKVFLNRKPIESYDLKSRARQMGLVYANQNINKTLSIAEVIALGRHPYTNWIGKLTREDQKQIVNAARDVGITKPLNTKCSNLSDGQFQKVMIARVIAQQTPLIILDEPTTHLDMYHKIQTFKLLQNISEQKNKAVIFATHEINLSLQLCDKIILIHEGSTHFGSPKKLASTGILNQLFPSNMIKFDENQLLFKL</sequence>